<feature type="active site" description="Proton acceptor" evidence="8">
    <location>
        <position position="144"/>
    </location>
</feature>
<dbReference type="CDD" id="cd00091">
    <property type="entry name" value="NUC"/>
    <property type="match status" value="1"/>
</dbReference>
<dbReference type="Pfam" id="PF01223">
    <property type="entry name" value="Endonuclease_NS"/>
    <property type="match status" value="1"/>
</dbReference>
<gene>
    <name evidence="13" type="primary">nucA</name>
    <name evidence="13" type="ORF">PL9214650662</name>
</gene>
<dbReference type="EMBL" id="CZDF01000172">
    <property type="protein sequence ID" value="CUR35223.1"/>
    <property type="molecule type" value="Genomic_DNA"/>
</dbReference>
<comment type="cofactor">
    <cofactor evidence="1 10">
        <name>Mg(2+)</name>
        <dbReference type="ChEBI" id="CHEBI:18420"/>
    </cofactor>
</comment>
<dbReference type="InterPro" id="IPR044925">
    <property type="entry name" value="His-Me_finger_sf"/>
</dbReference>
<organism evidence="13 14">
    <name type="scientific">Planktothrix tepida PCC 9214</name>
    <dbReference type="NCBI Taxonomy" id="671072"/>
    <lineage>
        <taxon>Bacteria</taxon>
        <taxon>Bacillati</taxon>
        <taxon>Cyanobacteriota</taxon>
        <taxon>Cyanophyceae</taxon>
        <taxon>Oscillatoriophycideae</taxon>
        <taxon>Oscillatoriales</taxon>
        <taxon>Microcoleaceae</taxon>
        <taxon>Planktothrix</taxon>
    </lineage>
</organism>
<feature type="binding site" evidence="9">
    <location>
        <position position="175"/>
    </location>
    <ligand>
        <name>Mg(2+)</name>
        <dbReference type="ChEBI" id="CHEBI:18420"/>
        <note>catalytic</note>
    </ligand>
</feature>
<protein>
    <recommendedName>
        <fullName evidence="10">Endonuclease</fullName>
        <ecNumber evidence="10">3.1.30.-</ecNumber>
    </recommendedName>
</protein>
<evidence type="ECO:0000256" key="8">
    <source>
        <dbReference type="PIRSR" id="PIRSR640255-1"/>
    </source>
</evidence>
<dbReference type="PANTHER" id="PTHR13966">
    <property type="entry name" value="ENDONUCLEASE RELATED"/>
    <property type="match status" value="1"/>
</dbReference>
<dbReference type="InterPro" id="IPR040255">
    <property type="entry name" value="Non-specific_endonuclease"/>
</dbReference>
<evidence type="ECO:0000256" key="2">
    <source>
        <dbReference type="ARBA" id="ARBA00010052"/>
    </source>
</evidence>
<dbReference type="Proteomes" id="UP000184315">
    <property type="component" value="Unassembled WGS sequence"/>
</dbReference>
<evidence type="ECO:0000256" key="7">
    <source>
        <dbReference type="ARBA" id="ARBA00022842"/>
    </source>
</evidence>
<dbReference type="GO" id="GO:0046872">
    <property type="term" value="F:metal ion binding"/>
    <property type="evidence" value="ECO:0007669"/>
    <property type="project" value="UniProtKB-KW"/>
</dbReference>
<evidence type="ECO:0000256" key="5">
    <source>
        <dbReference type="ARBA" id="ARBA00022759"/>
    </source>
</evidence>
<evidence type="ECO:0000313" key="13">
    <source>
        <dbReference type="EMBL" id="CUR35223.1"/>
    </source>
</evidence>
<keyword evidence="7" id="KW-0460">Magnesium</keyword>
<dbReference type="EC" id="3.1.30.-" evidence="10"/>
<keyword evidence="5 10" id="KW-0255">Endonuclease</keyword>
<dbReference type="InterPro" id="IPR018524">
    <property type="entry name" value="DNA/RNA_endonuclease_AS"/>
</dbReference>
<dbReference type="STRING" id="671072.PL9214650662"/>
<name>A0A1J1LS48_9CYAN</name>
<comment type="similarity">
    <text evidence="2 10">Belongs to the DNA/RNA non-specific endonuclease family.</text>
</comment>
<keyword evidence="3 10" id="KW-0540">Nuclease</keyword>
<keyword evidence="4 9" id="KW-0479">Metal-binding</keyword>
<dbReference type="InterPro" id="IPR001604">
    <property type="entry name" value="Endo_G_ENPP1-like_dom"/>
</dbReference>
<evidence type="ECO:0000256" key="10">
    <source>
        <dbReference type="RuleBase" id="RU366055"/>
    </source>
</evidence>
<keyword evidence="6 10" id="KW-0378">Hydrolase</keyword>
<evidence type="ECO:0000256" key="9">
    <source>
        <dbReference type="PIRSR" id="PIRSR640255-2"/>
    </source>
</evidence>
<dbReference type="GO" id="GO:0016787">
    <property type="term" value="F:hydrolase activity"/>
    <property type="evidence" value="ECO:0007669"/>
    <property type="project" value="UniProtKB-KW"/>
</dbReference>
<evidence type="ECO:0000256" key="4">
    <source>
        <dbReference type="ARBA" id="ARBA00022723"/>
    </source>
</evidence>
<dbReference type="SMART" id="SM00477">
    <property type="entry name" value="NUC"/>
    <property type="match status" value="1"/>
</dbReference>
<dbReference type="GO" id="GO:0003676">
    <property type="term" value="F:nucleic acid binding"/>
    <property type="evidence" value="ECO:0007669"/>
    <property type="project" value="InterPro"/>
</dbReference>
<evidence type="ECO:0000259" key="11">
    <source>
        <dbReference type="SMART" id="SM00477"/>
    </source>
</evidence>
<dbReference type="SMART" id="SM00892">
    <property type="entry name" value="Endonuclease_NS"/>
    <property type="match status" value="1"/>
</dbReference>
<feature type="domain" description="DNA/RNA non-specific endonuclease/pyrophosphatase/phosphodiesterase" evidence="12">
    <location>
        <begin position="81"/>
        <end position="280"/>
    </location>
</feature>
<evidence type="ECO:0000259" key="12">
    <source>
        <dbReference type="SMART" id="SM00892"/>
    </source>
</evidence>
<dbReference type="PROSITE" id="PS01070">
    <property type="entry name" value="NUCLEASE_NON_SPEC"/>
    <property type="match status" value="1"/>
</dbReference>
<dbReference type="InterPro" id="IPR044929">
    <property type="entry name" value="DNA/RNA_non-sp_Endonuclease_sf"/>
</dbReference>
<dbReference type="GO" id="GO:0004519">
    <property type="term" value="F:endonuclease activity"/>
    <property type="evidence" value="ECO:0007669"/>
    <property type="project" value="UniProtKB-UniRule"/>
</dbReference>
<evidence type="ECO:0000256" key="1">
    <source>
        <dbReference type="ARBA" id="ARBA00001946"/>
    </source>
</evidence>
<dbReference type="PANTHER" id="PTHR13966:SF5">
    <property type="entry name" value="ENDONUCLEASE G, MITOCHONDRIAL"/>
    <property type="match status" value="1"/>
</dbReference>
<dbReference type="InterPro" id="IPR020821">
    <property type="entry name" value="ENPP1-3/EXOG-like_nuc-like"/>
</dbReference>
<evidence type="ECO:0000256" key="3">
    <source>
        <dbReference type="ARBA" id="ARBA00022722"/>
    </source>
</evidence>
<dbReference type="SUPFAM" id="SSF54060">
    <property type="entry name" value="His-Me finger endonucleases"/>
    <property type="match status" value="1"/>
</dbReference>
<feature type="domain" description="ENPP1-3/EXOG-like endonuclease/phosphodiesterase" evidence="11">
    <location>
        <begin position="82"/>
        <end position="280"/>
    </location>
</feature>
<sequence>MNNIIMALLINLKIFSTKNQSTDLVQLNILQIFNLGFAAVLTLTGCQILFNPPTASDIHLKLGNPSQATADPQNSTNFLIEKPEFVLSYNSKTGTANWVSWHLNQSWLGTVKRQNNFRPDENLPPGWYQVQSNDYRGTGYDRGHLVPSGDRTNTSEHNSATFILTNIIPQAPQLNRGIWSDLEQHCRDLAQEGKELYIIAGGSGKLRTIAKGNITVPEWNWKVIVILDQANQKITENTRVIAVKIPNSNSLKKNWKSYQVSVDDIEANTGLDLLSNIPKNIQDKLERQVDHL</sequence>
<keyword evidence="14" id="KW-1185">Reference proteome</keyword>
<dbReference type="AlphaFoldDB" id="A0A1J1LS48"/>
<evidence type="ECO:0000256" key="6">
    <source>
        <dbReference type="ARBA" id="ARBA00022801"/>
    </source>
</evidence>
<reference evidence="14" key="1">
    <citation type="submission" date="2015-10" db="EMBL/GenBank/DDBJ databases">
        <authorList>
            <person name="Regsiter A."/>
            <person name="william w."/>
        </authorList>
    </citation>
    <scope>NUCLEOTIDE SEQUENCE [LARGE SCALE GENOMIC DNA]</scope>
</reference>
<dbReference type="Gene3D" id="3.40.570.10">
    <property type="entry name" value="Extracellular Endonuclease, subunit A"/>
    <property type="match status" value="1"/>
</dbReference>
<dbReference type="RefSeq" id="WP_245824370.1">
    <property type="nucleotide sequence ID" value="NZ_LN889813.1"/>
</dbReference>
<proteinExistence type="inferred from homology"/>
<evidence type="ECO:0000313" key="14">
    <source>
        <dbReference type="Proteomes" id="UP000184315"/>
    </source>
</evidence>
<accession>A0A1J1LS48</accession>